<sequence length="624" mass="66805">MFAYPASTSPRPHYHQHDSRPSATSVYERELERLAYLTQQHEQQRRRAEAAAAAAFLEEQQRLQRQAAFERAVREEVERRRQEEALAEALAYRAALARRAQQEREFAIRRQAAVEAAQRRAVCAAREQHRRRIEAEQEQRRRVTEARQRQQRQRQVDFPQALFELFLDLVPVPSAADAADNKSKDQPAAQHESPAPTAAAAEPAPSASPAPADVATTVAPTSTSAAEESATSSPALEEAAIVLQRRFRRHVARQAALSTLASLTADFEARQSSFTAPSELAFQSSSSASSTPPLAYGKANAAFLGHEEFLVSLLSKIDAVSTGGDKVVKQARKDLVRRVEAELAKLDALKEHEWERQSQRSAGPSDDEREAAEVTEDPAPSADAAPVDSAAPTTAVDDVQPEEPTAGTDAIKVADEPAADDTAPLAADQVAQSASTDSLATATPASYADAQAVPVEASTVAAAPLTANALSALDSPAPAFPSDNLPAAARAIERPASRASTSSRSSDASSAVDAYIEEMLRRAKELGDEVDRLEQEERGAAEELAPGDDDEDSIGAALPEEKGAALAVERSEVQVSVTPKSAEWAPEVDVHGPPDHANKVETTLVPNEADGAASEAETEDFVVV</sequence>
<dbReference type="GO" id="GO:0051087">
    <property type="term" value="F:protein-folding chaperone binding"/>
    <property type="evidence" value="ECO:0007669"/>
    <property type="project" value="InterPro"/>
</dbReference>
<dbReference type="EMBL" id="BQKY01000004">
    <property type="protein sequence ID" value="GJN89285.1"/>
    <property type="molecule type" value="Genomic_DNA"/>
</dbReference>
<feature type="compositionally biased region" description="Basic and acidic residues" evidence="1">
    <location>
        <begin position="588"/>
        <end position="599"/>
    </location>
</feature>
<feature type="compositionally biased region" description="Low complexity" evidence="1">
    <location>
        <begin position="192"/>
        <end position="234"/>
    </location>
</feature>
<feature type="region of interest" description="Disordered" evidence="1">
    <location>
        <begin position="177"/>
        <end position="234"/>
    </location>
</feature>
<feature type="region of interest" description="Disordered" evidence="1">
    <location>
        <begin position="577"/>
        <end position="600"/>
    </location>
</feature>
<gene>
    <name evidence="3" type="ORF">Rhopal_002265-T1</name>
</gene>
<accession>A0AAV5G9R9</accession>
<dbReference type="InterPro" id="IPR036533">
    <property type="entry name" value="BAG_dom_sf"/>
</dbReference>
<name>A0AAV5G9R9_9BASI</name>
<feature type="domain" description="BAG" evidence="2">
    <location>
        <begin position="307"/>
        <end position="350"/>
    </location>
</feature>
<evidence type="ECO:0000256" key="1">
    <source>
        <dbReference type="SAM" id="MobiDB-lite"/>
    </source>
</evidence>
<dbReference type="PROSITE" id="PS51035">
    <property type="entry name" value="BAG"/>
    <property type="match status" value="1"/>
</dbReference>
<comment type="caution">
    <text evidence="3">The sequence shown here is derived from an EMBL/GenBank/DDBJ whole genome shotgun (WGS) entry which is preliminary data.</text>
</comment>
<dbReference type="Pfam" id="PF02179">
    <property type="entry name" value="BAG"/>
    <property type="match status" value="1"/>
</dbReference>
<feature type="compositionally biased region" description="Low complexity" evidence="1">
    <location>
        <begin position="497"/>
        <end position="512"/>
    </location>
</feature>
<reference evidence="3 4" key="1">
    <citation type="submission" date="2021-12" db="EMBL/GenBank/DDBJ databases">
        <title>High titer production of polyol ester of fatty acids by Rhodotorula paludigena BS15 towards product separation-free biomass refinery.</title>
        <authorList>
            <person name="Mano J."/>
            <person name="Ono H."/>
            <person name="Tanaka T."/>
            <person name="Naito K."/>
            <person name="Sushida H."/>
            <person name="Ike M."/>
            <person name="Tokuyasu K."/>
            <person name="Kitaoka M."/>
        </authorList>
    </citation>
    <scope>NUCLEOTIDE SEQUENCE [LARGE SCALE GENOMIC DNA]</scope>
    <source>
        <strain evidence="3 4">BS15</strain>
    </source>
</reference>
<dbReference type="Gene3D" id="1.20.58.120">
    <property type="entry name" value="BAG domain"/>
    <property type="match status" value="1"/>
</dbReference>
<proteinExistence type="predicted"/>
<feature type="compositionally biased region" description="Polar residues" evidence="1">
    <location>
        <begin position="430"/>
        <end position="444"/>
    </location>
</feature>
<feature type="region of interest" description="Disordered" evidence="1">
    <location>
        <begin position="352"/>
        <end position="444"/>
    </location>
</feature>
<evidence type="ECO:0000313" key="3">
    <source>
        <dbReference type="EMBL" id="GJN89285.1"/>
    </source>
</evidence>
<feature type="compositionally biased region" description="Polar residues" evidence="1">
    <location>
        <begin position="1"/>
        <end position="10"/>
    </location>
</feature>
<keyword evidence="4" id="KW-1185">Reference proteome</keyword>
<organism evidence="3 4">
    <name type="scientific">Rhodotorula paludigena</name>
    <dbReference type="NCBI Taxonomy" id="86838"/>
    <lineage>
        <taxon>Eukaryota</taxon>
        <taxon>Fungi</taxon>
        <taxon>Dikarya</taxon>
        <taxon>Basidiomycota</taxon>
        <taxon>Pucciniomycotina</taxon>
        <taxon>Microbotryomycetes</taxon>
        <taxon>Sporidiobolales</taxon>
        <taxon>Sporidiobolaceae</taxon>
        <taxon>Rhodotorula</taxon>
    </lineage>
</organism>
<feature type="region of interest" description="Disordered" evidence="1">
    <location>
        <begin position="527"/>
        <end position="559"/>
    </location>
</feature>
<protein>
    <recommendedName>
        <fullName evidence="2">BAG domain-containing protein</fullName>
    </recommendedName>
</protein>
<dbReference type="PROSITE" id="PS50096">
    <property type="entry name" value="IQ"/>
    <property type="match status" value="1"/>
</dbReference>
<dbReference type="InterPro" id="IPR003103">
    <property type="entry name" value="BAG_domain"/>
</dbReference>
<feature type="compositionally biased region" description="Basic and acidic residues" evidence="1">
    <location>
        <begin position="135"/>
        <end position="148"/>
    </location>
</feature>
<feature type="region of interest" description="Disordered" evidence="1">
    <location>
        <begin position="473"/>
        <end position="512"/>
    </location>
</feature>
<dbReference type="SUPFAM" id="SSF63491">
    <property type="entry name" value="BAG domain"/>
    <property type="match status" value="1"/>
</dbReference>
<feature type="region of interest" description="Disordered" evidence="1">
    <location>
        <begin position="1"/>
        <end position="25"/>
    </location>
</feature>
<evidence type="ECO:0000313" key="4">
    <source>
        <dbReference type="Proteomes" id="UP001342314"/>
    </source>
</evidence>
<feature type="compositionally biased region" description="Low complexity" evidence="1">
    <location>
        <begin position="378"/>
        <end position="396"/>
    </location>
</feature>
<feature type="region of interest" description="Disordered" evidence="1">
    <location>
        <begin position="135"/>
        <end position="154"/>
    </location>
</feature>
<feature type="compositionally biased region" description="Acidic residues" evidence="1">
    <location>
        <begin position="365"/>
        <end position="376"/>
    </location>
</feature>
<feature type="compositionally biased region" description="Basic and acidic residues" evidence="1">
    <location>
        <begin position="527"/>
        <end position="541"/>
    </location>
</feature>
<evidence type="ECO:0000259" key="2">
    <source>
        <dbReference type="PROSITE" id="PS51035"/>
    </source>
</evidence>
<dbReference type="Proteomes" id="UP001342314">
    <property type="component" value="Unassembled WGS sequence"/>
</dbReference>
<dbReference type="AlphaFoldDB" id="A0AAV5G9R9"/>